<dbReference type="OrthoDB" id="10017659at2759"/>
<evidence type="ECO:0000313" key="4">
    <source>
        <dbReference type="EMBL" id="KPU74392.1"/>
    </source>
</evidence>
<evidence type="ECO:0000313" key="3">
    <source>
        <dbReference type="EMBL" id="EDV33333.2"/>
    </source>
</evidence>
<evidence type="ECO:0000256" key="1">
    <source>
        <dbReference type="SAM" id="MobiDB-lite"/>
    </source>
</evidence>
<accession>B3MU04</accession>
<reference evidence="3" key="3">
    <citation type="submission" date="2015-10" db="EMBL/GenBank/DDBJ databases">
        <authorList>
            <consortium name="FlyBase"/>
        </authorList>
    </citation>
    <scope>NUCLEOTIDE SEQUENCE</scope>
    <source>
        <strain evidence="3">TSC#14024-0371.13</strain>
    </source>
</reference>
<dbReference type="EMBL" id="CH902624">
    <property type="protein sequence ID" value="KPU74392.1"/>
    <property type="molecule type" value="Genomic_DNA"/>
</dbReference>
<reference evidence="3" key="2">
    <citation type="journal article" date="2008" name="Bioinformatics">
        <title>Assembly reconciliation.</title>
        <authorList>
            <person name="Zimin A.V."/>
            <person name="Smith D.R."/>
            <person name="Sutton G."/>
            <person name="Yorke J.A."/>
        </authorList>
    </citation>
    <scope>NUCLEOTIDE SEQUENCE</scope>
    <source>
        <strain evidence="3">TSC#14024-0371.13</strain>
    </source>
</reference>
<dbReference type="HOGENOM" id="CLU_042968_0_0_1"/>
<feature type="domain" description="OTU" evidence="2">
    <location>
        <begin position="30"/>
        <end position="151"/>
    </location>
</feature>
<reference evidence="3 5" key="1">
    <citation type="journal article" date="2007" name="Nature">
        <title>Evolution of genes and genomes on the Drosophila phylogeny.</title>
        <authorList>
            <consortium name="Drosophila 12 Genomes Consortium"/>
            <person name="Clark A.G."/>
            <person name="Eisen M.B."/>
            <person name="Smith D.R."/>
            <person name="Bergman C.M."/>
            <person name="Oliver B."/>
            <person name="Markow T.A."/>
            <person name="Kaufman T.C."/>
            <person name="Kellis M."/>
            <person name="Gelbart W."/>
            <person name="Iyer V.N."/>
            <person name="Pollard D.A."/>
            <person name="Sackton T.B."/>
            <person name="Larracuente A.M."/>
            <person name="Singh N.D."/>
            <person name="Abad J.P."/>
            <person name="Abt D.N."/>
            <person name="Adryan B."/>
            <person name="Aguade M."/>
            <person name="Akashi H."/>
            <person name="Anderson W.W."/>
            <person name="Aquadro C.F."/>
            <person name="Ardell D.H."/>
            <person name="Arguello R."/>
            <person name="Artieri C.G."/>
            <person name="Barbash D.A."/>
            <person name="Barker D."/>
            <person name="Barsanti P."/>
            <person name="Batterham P."/>
            <person name="Batzoglou S."/>
            <person name="Begun D."/>
            <person name="Bhutkar A."/>
            <person name="Blanco E."/>
            <person name="Bosak S.A."/>
            <person name="Bradley R.K."/>
            <person name="Brand A.D."/>
            <person name="Brent M.R."/>
            <person name="Brooks A.N."/>
            <person name="Brown R.H."/>
            <person name="Butlin R.K."/>
            <person name="Caggese C."/>
            <person name="Calvi B.R."/>
            <person name="Bernardo de Carvalho A."/>
            <person name="Caspi A."/>
            <person name="Castrezana S."/>
            <person name="Celniker S.E."/>
            <person name="Chang J.L."/>
            <person name="Chapple C."/>
            <person name="Chatterji S."/>
            <person name="Chinwalla A."/>
            <person name="Civetta A."/>
            <person name="Clifton S.W."/>
            <person name="Comeron J.M."/>
            <person name="Costello J.C."/>
            <person name="Coyne J.A."/>
            <person name="Daub J."/>
            <person name="David R.G."/>
            <person name="Delcher A.L."/>
            <person name="Delehaunty K."/>
            <person name="Do C.B."/>
            <person name="Ebling H."/>
            <person name="Edwards K."/>
            <person name="Eickbush T."/>
            <person name="Evans J.D."/>
            <person name="Filipski A."/>
            <person name="Findeiss S."/>
            <person name="Freyhult E."/>
            <person name="Fulton L."/>
            <person name="Fulton R."/>
            <person name="Garcia A.C."/>
            <person name="Gardiner A."/>
            <person name="Garfield D.A."/>
            <person name="Garvin B.E."/>
            <person name="Gibson G."/>
            <person name="Gilbert D."/>
            <person name="Gnerre S."/>
            <person name="Godfrey J."/>
            <person name="Good R."/>
            <person name="Gotea V."/>
            <person name="Gravely B."/>
            <person name="Greenberg A.J."/>
            <person name="Griffiths-Jones S."/>
            <person name="Gross S."/>
            <person name="Guigo R."/>
            <person name="Gustafson E.A."/>
            <person name="Haerty W."/>
            <person name="Hahn M.W."/>
            <person name="Halligan D.L."/>
            <person name="Halpern A.L."/>
            <person name="Halter G.M."/>
            <person name="Han M.V."/>
            <person name="Heger A."/>
            <person name="Hillier L."/>
            <person name="Hinrichs A.S."/>
            <person name="Holmes I."/>
            <person name="Hoskins R.A."/>
            <person name="Hubisz M.J."/>
            <person name="Hultmark D."/>
            <person name="Huntley M.A."/>
            <person name="Jaffe D.B."/>
            <person name="Jagadeeshan S."/>
            <person name="Jeck W.R."/>
            <person name="Johnson J."/>
            <person name="Jones C.D."/>
            <person name="Jordan W.C."/>
            <person name="Karpen G.H."/>
            <person name="Kataoka E."/>
            <person name="Keightley P.D."/>
            <person name="Kheradpour P."/>
            <person name="Kirkness E.F."/>
            <person name="Koerich L.B."/>
            <person name="Kristiansen K."/>
            <person name="Kudrna D."/>
            <person name="Kulathinal R.J."/>
            <person name="Kumar S."/>
            <person name="Kwok R."/>
            <person name="Lander E."/>
            <person name="Langley C.H."/>
            <person name="Lapoint R."/>
            <person name="Lazzaro B.P."/>
            <person name="Lee S.J."/>
            <person name="Levesque L."/>
            <person name="Li R."/>
            <person name="Lin C.F."/>
            <person name="Lin M.F."/>
            <person name="Lindblad-Toh K."/>
            <person name="Llopart A."/>
            <person name="Long M."/>
            <person name="Low L."/>
            <person name="Lozovsky E."/>
            <person name="Lu J."/>
            <person name="Luo M."/>
            <person name="Machado C.A."/>
            <person name="Makalowski W."/>
            <person name="Marzo M."/>
            <person name="Matsuda M."/>
            <person name="Matzkin L."/>
            <person name="McAllister B."/>
            <person name="McBride C.S."/>
            <person name="McKernan B."/>
            <person name="McKernan K."/>
            <person name="Mendez-Lago M."/>
            <person name="Minx P."/>
            <person name="Mollenhauer M.U."/>
            <person name="Montooth K."/>
            <person name="Mount S.M."/>
            <person name="Mu X."/>
            <person name="Myers E."/>
            <person name="Negre B."/>
            <person name="Newfeld S."/>
            <person name="Nielsen R."/>
            <person name="Noor M.A."/>
            <person name="O'Grady P."/>
            <person name="Pachter L."/>
            <person name="Papaceit M."/>
            <person name="Parisi M.J."/>
            <person name="Parisi M."/>
            <person name="Parts L."/>
            <person name="Pedersen J.S."/>
            <person name="Pesole G."/>
            <person name="Phillippy A.M."/>
            <person name="Ponting C.P."/>
            <person name="Pop M."/>
            <person name="Porcelli D."/>
            <person name="Powell J.R."/>
            <person name="Prohaska S."/>
            <person name="Pruitt K."/>
            <person name="Puig M."/>
            <person name="Quesneville H."/>
            <person name="Ram K.R."/>
            <person name="Rand D."/>
            <person name="Rasmussen M.D."/>
            <person name="Reed L.K."/>
            <person name="Reenan R."/>
            <person name="Reily A."/>
            <person name="Remington K.A."/>
            <person name="Rieger T.T."/>
            <person name="Ritchie M.G."/>
            <person name="Robin C."/>
            <person name="Rogers Y.H."/>
            <person name="Rohde C."/>
            <person name="Rozas J."/>
            <person name="Rubenfield M.J."/>
            <person name="Ruiz A."/>
            <person name="Russo S."/>
            <person name="Salzberg S.L."/>
            <person name="Sanchez-Gracia A."/>
            <person name="Saranga D.J."/>
            <person name="Sato H."/>
            <person name="Schaeffer S.W."/>
            <person name="Schatz M.C."/>
            <person name="Schlenke T."/>
            <person name="Schwartz R."/>
            <person name="Segarra C."/>
            <person name="Singh R.S."/>
            <person name="Sirot L."/>
            <person name="Sirota M."/>
            <person name="Sisneros N.B."/>
            <person name="Smith C.D."/>
            <person name="Smith T.F."/>
            <person name="Spieth J."/>
            <person name="Stage D.E."/>
            <person name="Stark A."/>
            <person name="Stephan W."/>
            <person name="Strausberg R.L."/>
            <person name="Strempel S."/>
            <person name="Sturgill D."/>
            <person name="Sutton G."/>
            <person name="Sutton G.G."/>
            <person name="Tao W."/>
            <person name="Teichmann S."/>
            <person name="Tobari Y.N."/>
            <person name="Tomimura Y."/>
            <person name="Tsolas J.M."/>
            <person name="Valente V.L."/>
            <person name="Venter E."/>
            <person name="Venter J.C."/>
            <person name="Vicario S."/>
            <person name="Vieira F.G."/>
            <person name="Vilella A.J."/>
            <person name="Villasante A."/>
            <person name="Walenz B."/>
            <person name="Wang J."/>
            <person name="Wasserman M."/>
            <person name="Watts T."/>
            <person name="Wilson D."/>
            <person name="Wilson R.K."/>
            <person name="Wing R.A."/>
            <person name="Wolfner M.F."/>
            <person name="Wong A."/>
            <person name="Wong G.K."/>
            <person name="Wu C.I."/>
            <person name="Wu G."/>
            <person name="Yamamoto D."/>
            <person name="Yang H.P."/>
            <person name="Yang S.P."/>
            <person name="Yorke J.A."/>
            <person name="Yoshida K."/>
            <person name="Zdobnov E."/>
            <person name="Zhang P."/>
            <person name="Zhang Y."/>
            <person name="Zimin A.V."/>
            <person name="Baldwin J."/>
            <person name="Abdouelleil A."/>
            <person name="Abdulkadir J."/>
            <person name="Abebe A."/>
            <person name="Abera B."/>
            <person name="Abreu J."/>
            <person name="Acer S.C."/>
            <person name="Aftuck L."/>
            <person name="Alexander A."/>
            <person name="An P."/>
            <person name="Anderson E."/>
            <person name="Anderson S."/>
            <person name="Arachi H."/>
            <person name="Azer M."/>
            <person name="Bachantsang P."/>
            <person name="Barry A."/>
            <person name="Bayul T."/>
            <person name="Berlin A."/>
            <person name="Bessette D."/>
            <person name="Bloom T."/>
            <person name="Blye J."/>
            <person name="Boguslavskiy L."/>
            <person name="Bonnet C."/>
            <person name="Boukhgalter B."/>
            <person name="Bourzgui I."/>
            <person name="Brown A."/>
            <person name="Cahill P."/>
            <person name="Channer S."/>
            <person name="Cheshatsang Y."/>
            <person name="Chuda L."/>
            <person name="Citroen M."/>
            <person name="Collymore A."/>
            <person name="Cooke P."/>
            <person name="Costello M."/>
            <person name="D'Aco K."/>
            <person name="Daza R."/>
            <person name="De Haan G."/>
            <person name="DeGray S."/>
            <person name="DeMaso C."/>
            <person name="Dhargay N."/>
            <person name="Dooley K."/>
            <person name="Dooley E."/>
            <person name="Doricent M."/>
            <person name="Dorje P."/>
            <person name="Dorjee K."/>
            <person name="Dupes A."/>
            <person name="Elong R."/>
            <person name="Falk J."/>
            <person name="Farina A."/>
            <person name="Faro S."/>
            <person name="Ferguson D."/>
            <person name="Fisher S."/>
            <person name="Foley C.D."/>
            <person name="Franke A."/>
            <person name="Friedrich D."/>
            <person name="Gadbois L."/>
            <person name="Gearin G."/>
            <person name="Gearin C.R."/>
            <person name="Giannoukos G."/>
            <person name="Goode T."/>
            <person name="Graham J."/>
            <person name="Grandbois E."/>
            <person name="Grewal S."/>
            <person name="Gyaltsen K."/>
            <person name="Hafez N."/>
            <person name="Hagos B."/>
            <person name="Hall J."/>
            <person name="Henson C."/>
            <person name="Hollinger A."/>
            <person name="Honan T."/>
            <person name="Huard M.D."/>
            <person name="Hughes L."/>
            <person name="Hurhula B."/>
            <person name="Husby M.E."/>
            <person name="Kamat A."/>
            <person name="Kanga B."/>
            <person name="Kashin S."/>
            <person name="Khazanovich D."/>
            <person name="Kisner P."/>
            <person name="Lance K."/>
            <person name="Lara M."/>
            <person name="Lee W."/>
            <person name="Lennon N."/>
            <person name="Letendre F."/>
            <person name="LeVine R."/>
            <person name="Lipovsky A."/>
            <person name="Liu X."/>
            <person name="Liu J."/>
            <person name="Liu S."/>
            <person name="Lokyitsang T."/>
            <person name="Lokyitsang Y."/>
            <person name="Lubonja R."/>
            <person name="Lui A."/>
            <person name="MacDonald P."/>
            <person name="Magnisalis V."/>
            <person name="Maru K."/>
            <person name="Matthews C."/>
            <person name="McCusker W."/>
            <person name="McDonough S."/>
            <person name="Mehta T."/>
            <person name="Meldrim J."/>
            <person name="Meneus L."/>
            <person name="Mihai O."/>
            <person name="Mihalev A."/>
            <person name="Mihova T."/>
            <person name="Mittelman R."/>
            <person name="Mlenga V."/>
            <person name="Montmayeur A."/>
            <person name="Mulrain L."/>
            <person name="Navidi A."/>
            <person name="Naylor J."/>
            <person name="Negash T."/>
            <person name="Nguyen T."/>
            <person name="Nguyen N."/>
            <person name="Nicol R."/>
            <person name="Norbu C."/>
            <person name="Norbu N."/>
            <person name="Novod N."/>
            <person name="O'Neill B."/>
            <person name="Osman S."/>
            <person name="Markiewicz E."/>
            <person name="Oyono O.L."/>
            <person name="Patti C."/>
            <person name="Phunkhang P."/>
            <person name="Pierre F."/>
            <person name="Priest M."/>
            <person name="Raghuraman S."/>
            <person name="Rege F."/>
            <person name="Reyes R."/>
            <person name="Rise C."/>
            <person name="Rogov P."/>
            <person name="Ross K."/>
            <person name="Ryan E."/>
            <person name="Settipalli S."/>
            <person name="Shea T."/>
            <person name="Sherpa N."/>
            <person name="Shi L."/>
            <person name="Shih D."/>
            <person name="Sparrow T."/>
            <person name="Spaulding J."/>
            <person name="Stalker J."/>
            <person name="Stange-Thomann N."/>
            <person name="Stavropoulos S."/>
            <person name="Stone C."/>
            <person name="Strader C."/>
            <person name="Tesfaye S."/>
            <person name="Thomson T."/>
            <person name="Thoulutsang Y."/>
            <person name="Thoulutsang D."/>
            <person name="Topham K."/>
            <person name="Topping I."/>
            <person name="Tsamla T."/>
            <person name="Vassiliev H."/>
            <person name="Vo A."/>
            <person name="Wangchuk T."/>
            <person name="Wangdi T."/>
            <person name="Weiand M."/>
            <person name="Wilkinson J."/>
            <person name="Wilson A."/>
            <person name="Yadav S."/>
            <person name="Young G."/>
            <person name="Yu Q."/>
            <person name="Zembek L."/>
            <person name="Zhong D."/>
            <person name="Zimmer A."/>
            <person name="Zwirko Z."/>
            <person name="Jaffe D.B."/>
            <person name="Alvarez P."/>
            <person name="Brockman W."/>
            <person name="Butler J."/>
            <person name="Chin C."/>
            <person name="Gnerre S."/>
            <person name="Grabherr M."/>
            <person name="Kleber M."/>
            <person name="Mauceli E."/>
            <person name="MacCallum I."/>
        </authorList>
    </citation>
    <scope>NUCLEOTIDE SEQUENCE [LARGE SCALE GENOMIC DNA]</scope>
    <source>
        <strain evidence="3">TSC#14024-0371.13</strain>
        <strain evidence="5">Tucson 14024-0371.13</strain>
    </source>
</reference>
<dbReference type="CDD" id="cd22753">
    <property type="entry name" value="OTU_ALG13-like"/>
    <property type="match status" value="1"/>
</dbReference>
<dbReference type="MEROPS" id="C85.002"/>
<dbReference type="Gene3D" id="3.90.70.80">
    <property type="match status" value="1"/>
</dbReference>
<dbReference type="STRING" id="7217.B3MU04"/>
<dbReference type="CDD" id="cd20380">
    <property type="entry name" value="Tudor_TDRD13-like"/>
    <property type="match status" value="1"/>
</dbReference>
<dbReference type="PANTHER" id="PTHR12419:SF115">
    <property type="entry name" value="PROTEIN OVARIAN TUMOR LOCUS-RELATED"/>
    <property type="match status" value="1"/>
</dbReference>
<keyword evidence="5" id="KW-1185">Reference proteome</keyword>
<dbReference type="KEGG" id="dan:6506564"/>
<feature type="region of interest" description="Disordered" evidence="1">
    <location>
        <begin position="389"/>
        <end position="408"/>
    </location>
</feature>
<evidence type="ECO:0000259" key="2">
    <source>
        <dbReference type="PROSITE" id="PS50802"/>
    </source>
</evidence>
<dbReference type="InterPro" id="IPR049769">
    <property type="entry name" value="OTU_OTU"/>
</dbReference>
<dbReference type="SUPFAM" id="SSF54001">
    <property type="entry name" value="Cysteine proteinases"/>
    <property type="match status" value="1"/>
</dbReference>
<dbReference type="InterPro" id="IPR049770">
    <property type="entry name" value="OTU_Tudor"/>
</dbReference>
<protein>
    <submittedName>
        <fullName evidence="4">Uncharacterized protein, isoform B</fullName>
    </submittedName>
    <submittedName>
        <fullName evidence="3">Uncharacterized protein, isoform C</fullName>
    </submittedName>
</protein>
<dbReference type="PANTHER" id="PTHR12419">
    <property type="entry name" value="OTU DOMAIN CONTAINING PROTEIN"/>
    <property type="match status" value="1"/>
</dbReference>
<dbReference type="InterPro" id="IPR050704">
    <property type="entry name" value="Peptidase_C85-like"/>
</dbReference>
<dbReference type="GeneID" id="6506564"/>
<gene>
    <name evidence="3" type="primary">Dana\GF23928</name>
    <name evidence="3" type="synonym">dana_GLEANR_869</name>
    <name evidence="3" type="ORF">GF23928</name>
</gene>
<name>B3MU04_DROAN</name>
<dbReference type="InterPro" id="IPR003323">
    <property type="entry name" value="OTU_dom"/>
</dbReference>
<dbReference type="GO" id="GO:0042981">
    <property type="term" value="P:regulation of apoptotic process"/>
    <property type="evidence" value="ECO:0007669"/>
    <property type="project" value="EnsemblMetazoa"/>
</dbReference>
<dbReference type="Proteomes" id="UP000007801">
    <property type="component" value="Unassembled WGS sequence"/>
</dbReference>
<organism evidence="3 5">
    <name type="scientific">Drosophila ananassae</name>
    <name type="common">Fruit fly</name>
    <dbReference type="NCBI Taxonomy" id="7217"/>
    <lineage>
        <taxon>Eukaryota</taxon>
        <taxon>Metazoa</taxon>
        <taxon>Ecdysozoa</taxon>
        <taxon>Arthropoda</taxon>
        <taxon>Hexapoda</taxon>
        <taxon>Insecta</taxon>
        <taxon>Pterygota</taxon>
        <taxon>Neoptera</taxon>
        <taxon>Endopterygota</taxon>
        <taxon>Diptera</taxon>
        <taxon>Brachycera</taxon>
        <taxon>Muscomorpha</taxon>
        <taxon>Ephydroidea</taxon>
        <taxon>Drosophilidae</taxon>
        <taxon>Drosophila</taxon>
        <taxon>Sophophora</taxon>
    </lineage>
</organism>
<dbReference type="GO" id="GO:0061578">
    <property type="term" value="F:K63-linked deubiquitinase activity"/>
    <property type="evidence" value="ECO:0007669"/>
    <property type="project" value="TreeGrafter"/>
</dbReference>
<dbReference type="EMBL" id="CH902624">
    <property type="protein sequence ID" value="EDV33333.2"/>
    <property type="molecule type" value="Genomic_DNA"/>
</dbReference>
<dbReference type="InterPro" id="IPR038765">
    <property type="entry name" value="Papain-like_cys_pep_sf"/>
</dbReference>
<dbReference type="PROSITE" id="PS50802">
    <property type="entry name" value="OTU"/>
    <property type="match status" value="1"/>
</dbReference>
<dbReference type="Pfam" id="PF02338">
    <property type="entry name" value="OTU"/>
    <property type="match status" value="1"/>
</dbReference>
<proteinExistence type="predicted"/>
<evidence type="ECO:0000313" key="5">
    <source>
        <dbReference type="Proteomes" id="UP000007801"/>
    </source>
</evidence>
<sequence>MMSEVMARRVSLGSREPTDPMDKFLEQYLLFRKHTVKDGTSLFRVVSEQLYDTQMLHYEIRKECVRFMFRKRRFFEPFVNGDFDKYLTRLERSRGRGSMLELRALCHLYRHNVFLYKPFELGRLYVFNKNYRSKFCIFLDGQDHFDTVFNMTEITTAAICQAIAYKLLYKMLFCLPDVNLAVETMLYPQTFEKGSEKELDNNGNVVRVLCSNGRSFKLDRPEYTGCLLTDYRMCPFHYRTWDKFNRLQGDHLSCVRLVLKDKRVPFPYTVAKAMDPYIYRNVELHWLNIARQEARSLNVYTGDYNFKVGAKCQVDLPTDEVGKMSICHIQAINYDKTLSVVFVENMGKMMTVPYETLHPLPPGQFQPWHRTQNQRRRQLRRASMSRIMRQSVPQDDVPQGPPILNSGGRALPANEIVPPPHQGFKEAWKQFPNQQRLPPIPENVSVPQPNMPPHRILSIPMPQIGCYPGQTPGVMHSRIIHNNQAVLPGAFPHAPFPRHFVIRPTVPLVFYQSSNVGSQPALLPYPYNVAPPLHNAVPANHGILGHPK</sequence>
<dbReference type="eggNOG" id="KOG2605">
    <property type="taxonomic scope" value="Eukaryota"/>
</dbReference>
<dbReference type="AlphaFoldDB" id="B3MU04"/>